<dbReference type="GO" id="GO:0005615">
    <property type="term" value="C:extracellular space"/>
    <property type="evidence" value="ECO:0007669"/>
    <property type="project" value="TreeGrafter"/>
</dbReference>
<dbReference type="Gene3D" id="3.40.720.10">
    <property type="entry name" value="Alkaline Phosphatase, subunit A"/>
    <property type="match status" value="1"/>
</dbReference>
<evidence type="ECO:0000313" key="2">
    <source>
        <dbReference type="Proteomes" id="UP000829291"/>
    </source>
</evidence>
<organism evidence="2 4">
    <name type="scientific">Neodiprion lecontei</name>
    <name type="common">Redheaded pine sawfly</name>
    <dbReference type="NCBI Taxonomy" id="441921"/>
    <lineage>
        <taxon>Eukaryota</taxon>
        <taxon>Metazoa</taxon>
        <taxon>Ecdysozoa</taxon>
        <taxon>Arthropoda</taxon>
        <taxon>Hexapoda</taxon>
        <taxon>Insecta</taxon>
        <taxon>Pterygota</taxon>
        <taxon>Neoptera</taxon>
        <taxon>Endopterygota</taxon>
        <taxon>Hymenoptera</taxon>
        <taxon>Tenthredinoidea</taxon>
        <taxon>Diprionidae</taxon>
        <taxon>Diprioninae</taxon>
        <taxon>Neodiprion</taxon>
    </lineage>
</organism>
<name>A0A6J0C6C4_NEOLC</name>
<dbReference type="KEGG" id="nlo:107225880"/>
<proteinExistence type="predicted"/>
<dbReference type="OrthoDB" id="413313at2759"/>
<dbReference type="PANTHER" id="PTHR10974:SF1">
    <property type="entry name" value="FI08016P-RELATED"/>
    <property type="match status" value="1"/>
</dbReference>
<dbReference type="Pfam" id="PF02995">
    <property type="entry name" value="DUF229"/>
    <property type="match status" value="1"/>
</dbReference>
<dbReference type="CDD" id="cd16021">
    <property type="entry name" value="ALP_like"/>
    <property type="match status" value="1"/>
</dbReference>
<dbReference type="InterPro" id="IPR017850">
    <property type="entry name" value="Alkaline_phosphatase_core_sf"/>
</dbReference>
<dbReference type="SUPFAM" id="SSF53649">
    <property type="entry name" value="Alkaline phosphatase-like"/>
    <property type="match status" value="1"/>
</dbReference>
<keyword evidence="1" id="KW-0812">Transmembrane</keyword>
<evidence type="ECO:0000313" key="3">
    <source>
        <dbReference type="RefSeq" id="XP_015521969.1"/>
    </source>
</evidence>
<keyword evidence="1" id="KW-1133">Transmembrane helix</keyword>
<dbReference type="AlphaFoldDB" id="A0A6J0C6C4"/>
<keyword evidence="1" id="KW-0472">Membrane</keyword>
<feature type="transmembrane region" description="Helical" evidence="1">
    <location>
        <begin position="55"/>
        <end position="75"/>
    </location>
</feature>
<sequence>MDGSNQYNKEVLSSYNGTVETEQRRRLLRDMDQDENGCILNETNDKRGNSRLRKWLIGVLICLCASLVIVNSFTYRQFTLSRSTPRSHNLLRENEIEVDNSETDVPAGPVLGFVVKTSGCRIPSFEVMDDSIKRYFQGTTEFQCDAGTHLPLVNSNLTSLFVDPKAKAHFYKDLEPAKCCWSRFWRTNGSDNSISFESTCQNFVNSTRIKDGEFVQVKCERKGKEVYKDYHAFVPRKELVENRCGSSPAPGPESGRLSVLILGLDSVSRLNFHRTMPRTVEALQGLGAVEMMGYNKVGDNTFPNLVPVLTGLSEEELTIACWTTKKKPFDDCPFIWSNFSAAGYRTVLGEDACSMTVFNYLKSGFRNQPTDYYLRPYCIATENGIGNTHKLNADLCVGTRKTFDNLLAYSRKVAREFARDSYFALFWQASLTHDFITYSKLGDESYRRFIDQAADEGLLERTALVVMSDHGIRWGSFRQTYQGYVEERLPFVFTVLPRWWREKFPIAWANFRRNSRSLTTPFDLHETLQHIMRPEELEEGKLKERSRRILGERNTPRGLSWFLPIPDHRNCSMAGITGQWCMCHLSESTSTTDPVVQQAVGFLVDELNRLLRSYPQCAVLKLKSILNSKVWAAQSHKSDKAAPTTDYSVTIQTQPGDAIFEASVRHRAQDSNQTLVGSISRLNLYGKQSACVDDFKMRLYCFCP</sequence>
<dbReference type="RefSeq" id="XP_046589112.1">
    <property type="nucleotide sequence ID" value="XM_046733156.1"/>
</dbReference>
<dbReference type="GeneID" id="107225880"/>
<evidence type="ECO:0000313" key="5">
    <source>
        <dbReference type="RefSeq" id="XP_046589112.1"/>
    </source>
</evidence>
<dbReference type="InterPro" id="IPR004245">
    <property type="entry name" value="DUF229"/>
</dbReference>
<reference evidence="3 4" key="1">
    <citation type="submission" date="2025-04" db="UniProtKB">
        <authorList>
            <consortium name="RefSeq"/>
        </authorList>
    </citation>
    <scope>IDENTIFICATION</scope>
    <source>
        <tissue evidence="5">Thorax and Abdomen</tissue>
        <tissue evidence="3 4">Whole body</tissue>
    </source>
</reference>
<dbReference type="Proteomes" id="UP000829291">
    <property type="component" value="Chromosome 2"/>
</dbReference>
<gene>
    <name evidence="3 4 5" type="primary">LOC107225880</name>
</gene>
<dbReference type="RefSeq" id="XP_015521969.1">
    <property type="nucleotide sequence ID" value="XM_015666483.1"/>
</dbReference>
<dbReference type="RefSeq" id="XP_015521970.1">
    <property type="nucleotide sequence ID" value="XM_015666484.1"/>
</dbReference>
<evidence type="ECO:0000256" key="1">
    <source>
        <dbReference type="SAM" id="Phobius"/>
    </source>
</evidence>
<keyword evidence="2" id="KW-1185">Reference proteome</keyword>
<dbReference type="PANTHER" id="PTHR10974">
    <property type="entry name" value="FI08016P-RELATED"/>
    <property type="match status" value="1"/>
</dbReference>
<evidence type="ECO:0000313" key="4">
    <source>
        <dbReference type="RefSeq" id="XP_015521970.1"/>
    </source>
</evidence>
<protein>
    <submittedName>
        <fullName evidence="3 4 5">Uncharacterized protein LOC107225880</fullName>
    </submittedName>
</protein>
<accession>A0A6J0C6C4</accession>
<dbReference type="FunFam" id="3.40.720.10:FF:000017">
    <property type="entry name" value="Predicted protein"/>
    <property type="match status" value="1"/>
</dbReference>